<comment type="caution">
    <text evidence="10">The sequence shown here is derived from an EMBL/GenBank/DDBJ whole genome shotgun (WGS) entry which is preliminary data.</text>
</comment>
<dbReference type="InterPro" id="IPR007272">
    <property type="entry name" value="Sulf_transp_TsuA/YedE"/>
</dbReference>
<name>A0A5C5ZC64_9BACT</name>
<dbReference type="RefSeq" id="WP_146402581.1">
    <property type="nucleotide sequence ID" value="NZ_SJPJ01000001.1"/>
</dbReference>
<evidence type="ECO:0000256" key="3">
    <source>
        <dbReference type="ARBA" id="ARBA00022475"/>
    </source>
</evidence>
<keyword evidence="2" id="KW-0813">Transport</keyword>
<sequence>MTDHSPKLVYWNPYVAGIALGIVLFLSFVLSGAGLGASGGIARCLAFGVDQVDQAAVDRNLYFANYAGGTNNPLDHTMVWMLLGVSVGGFVSGILAGRVRFETYKGPKVSKHLRWVLAFAGGGLMGFGAAMARGCTSGQALSGGAVLSVGSWAFMMMVFGGGYLIAYPLRRLWI</sequence>
<comment type="subcellular location">
    <subcellularLocation>
        <location evidence="1">Cell inner membrane</location>
        <topology evidence="1">Multi-pass membrane protein</topology>
    </subcellularLocation>
</comment>
<dbReference type="PANTHER" id="PTHR30574:SF1">
    <property type="entry name" value="SULPHUR TRANSPORT DOMAIN-CONTAINING PROTEIN"/>
    <property type="match status" value="1"/>
</dbReference>
<dbReference type="Proteomes" id="UP000315010">
    <property type="component" value="Unassembled WGS sequence"/>
</dbReference>
<dbReference type="OrthoDB" id="9814020at2"/>
<feature type="transmembrane region" description="Helical" evidence="9">
    <location>
        <begin position="12"/>
        <end position="30"/>
    </location>
</feature>
<keyword evidence="11" id="KW-1185">Reference proteome</keyword>
<dbReference type="AlphaFoldDB" id="A0A5C5ZC64"/>
<evidence type="ECO:0000256" key="5">
    <source>
        <dbReference type="ARBA" id="ARBA00022692"/>
    </source>
</evidence>
<feature type="transmembrane region" description="Helical" evidence="9">
    <location>
        <begin position="113"/>
        <end position="132"/>
    </location>
</feature>
<organism evidence="10 11">
    <name type="scientific">Novipirellula herctigrandis</name>
    <dbReference type="NCBI Taxonomy" id="2527986"/>
    <lineage>
        <taxon>Bacteria</taxon>
        <taxon>Pseudomonadati</taxon>
        <taxon>Planctomycetota</taxon>
        <taxon>Planctomycetia</taxon>
        <taxon>Pirellulales</taxon>
        <taxon>Pirellulaceae</taxon>
        <taxon>Novipirellula</taxon>
    </lineage>
</organism>
<gene>
    <name evidence="10" type="ORF">CA13_62160</name>
</gene>
<keyword evidence="7 9" id="KW-0472">Membrane</keyword>
<keyword evidence="5 9" id="KW-0812">Transmembrane</keyword>
<evidence type="ECO:0000256" key="7">
    <source>
        <dbReference type="ARBA" id="ARBA00023136"/>
    </source>
</evidence>
<evidence type="ECO:0000256" key="1">
    <source>
        <dbReference type="ARBA" id="ARBA00004429"/>
    </source>
</evidence>
<proteinExistence type="inferred from homology"/>
<dbReference type="EMBL" id="SJPJ01000001">
    <property type="protein sequence ID" value="TWT84736.1"/>
    <property type="molecule type" value="Genomic_DNA"/>
</dbReference>
<feature type="transmembrane region" description="Helical" evidence="9">
    <location>
        <begin position="144"/>
        <end position="166"/>
    </location>
</feature>
<feature type="transmembrane region" description="Helical" evidence="9">
    <location>
        <begin position="78"/>
        <end position="101"/>
    </location>
</feature>
<protein>
    <submittedName>
        <fullName evidence="10">Putative inner membrane protein</fullName>
    </submittedName>
</protein>
<dbReference type="Pfam" id="PF04143">
    <property type="entry name" value="Sulf_transp"/>
    <property type="match status" value="1"/>
</dbReference>
<keyword evidence="4" id="KW-0997">Cell inner membrane</keyword>
<evidence type="ECO:0000256" key="2">
    <source>
        <dbReference type="ARBA" id="ARBA00022448"/>
    </source>
</evidence>
<evidence type="ECO:0000256" key="9">
    <source>
        <dbReference type="SAM" id="Phobius"/>
    </source>
</evidence>
<evidence type="ECO:0000256" key="6">
    <source>
        <dbReference type="ARBA" id="ARBA00022989"/>
    </source>
</evidence>
<comment type="similarity">
    <text evidence="8">Belongs to the TsuA/YedE (TC 9.B.102) family.</text>
</comment>
<keyword evidence="6 9" id="KW-1133">Transmembrane helix</keyword>
<evidence type="ECO:0000256" key="8">
    <source>
        <dbReference type="ARBA" id="ARBA00035655"/>
    </source>
</evidence>
<dbReference type="GO" id="GO:0005886">
    <property type="term" value="C:plasma membrane"/>
    <property type="evidence" value="ECO:0007669"/>
    <property type="project" value="UniProtKB-SubCell"/>
</dbReference>
<evidence type="ECO:0000256" key="4">
    <source>
        <dbReference type="ARBA" id="ARBA00022519"/>
    </source>
</evidence>
<evidence type="ECO:0000313" key="11">
    <source>
        <dbReference type="Proteomes" id="UP000315010"/>
    </source>
</evidence>
<keyword evidence="3" id="KW-1003">Cell membrane</keyword>
<evidence type="ECO:0000313" key="10">
    <source>
        <dbReference type="EMBL" id="TWT84736.1"/>
    </source>
</evidence>
<reference evidence="10 11" key="1">
    <citation type="submission" date="2019-02" db="EMBL/GenBank/DDBJ databases">
        <title>Deep-cultivation of Planctomycetes and their phenomic and genomic characterization uncovers novel biology.</title>
        <authorList>
            <person name="Wiegand S."/>
            <person name="Jogler M."/>
            <person name="Boedeker C."/>
            <person name="Pinto D."/>
            <person name="Vollmers J."/>
            <person name="Rivas-Marin E."/>
            <person name="Kohn T."/>
            <person name="Peeters S.H."/>
            <person name="Heuer A."/>
            <person name="Rast P."/>
            <person name="Oberbeckmann S."/>
            <person name="Bunk B."/>
            <person name="Jeske O."/>
            <person name="Meyerdierks A."/>
            <person name="Storesund J.E."/>
            <person name="Kallscheuer N."/>
            <person name="Luecker S."/>
            <person name="Lage O.M."/>
            <person name="Pohl T."/>
            <person name="Merkel B.J."/>
            <person name="Hornburger P."/>
            <person name="Mueller R.-W."/>
            <person name="Bruemmer F."/>
            <person name="Labrenz M."/>
            <person name="Spormann A.M."/>
            <person name="Op Den Camp H."/>
            <person name="Overmann J."/>
            <person name="Amann R."/>
            <person name="Jetten M.S.M."/>
            <person name="Mascher T."/>
            <person name="Medema M.H."/>
            <person name="Devos D.P."/>
            <person name="Kaster A.-K."/>
            <person name="Ovreas L."/>
            <person name="Rohde M."/>
            <person name="Galperin M.Y."/>
            <person name="Jogler C."/>
        </authorList>
    </citation>
    <scope>NUCLEOTIDE SEQUENCE [LARGE SCALE GENOMIC DNA]</scope>
    <source>
        <strain evidence="10 11">CA13</strain>
    </source>
</reference>
<dbReference type="PANTHER" id="PTHR30574">
    <property type="entry name" value="INNER MEMBRANE PROTEIN YEDE"/>
    <property type="match status" value="1"/>
</dbReference>
<accession>A0A5C5ZC64</accession>